<dbReference type="GO" id="GO:0003676">
    <property type="term" value="F:nucleic acid binding"/>
    <property type="evidence" value="ECO:0007669"/>
    <property type="project" value="InterPro"/>
</dbReference>
<sequence>MANGSFGGKDSYVHNGHPIVDVSTNSLSRNDSGSPEFNCNKERMHPLGSNATTNTVNDVYIDKMGESSIISDILSLEFDPWDKSVSLANSLANMLGETNKQDGSFSLSSSSRSPTNNQSRFSYAWQENQSSLPETTVRESIHARRFCFSSQNSCRDSFHNGLQFNDSKCIITISGDSSTRNVASVIADFRDGHNVGDLQQRLAAVACDDVVLLPPVSILHQLEMMFANFFWGSSSSNKKPHWIGWVDVCKPRLEGGLGVCRLSDVATAVTLKHWFQFREQKSLWAIYMAKLYCGGVSSSVVGFLEMGKLDFGMIIGWTVVLFIFLVQFLEIRIIVAEIVDVSLPAVEGVSAWAENVERARHTGVMDCIVWKPSLDGRFSMKTAWQCIRNDQQQAGFGQQDGVWSAVWSKPIFPNIFVFVCRFLRKRLPVDEVFCLEFDRFQVLERWRVGQFWSHGGHVREAIPFLIIWFLWYARNDAKHCGIMLVAKKIIWNVFQYLVSGMAAGIIKPKYWKGFTDVAHNLGFLVRPKIVNTISVVSWKKPKFRCFKLNADGCSKGNPGVSSYGVIVLDHGSIVVMAKHGLIGVGSNVRAELVAILKGLELCMENQLFLIWLESDSLVALKILSSSYFSWEFGNLIRKIKGIICKHQVYFSHVYREANAVADYIANQAFNSPVDSALSVPLDLYTGRIFYNQDIDKELRGICNLDKSGLPYIQFSSKLVLCLLEWFPLMHGNREVHGCSAAGVLEFYVDFLIFNGHPFLFGSFMTFCWNRSWCVINMEFAVLVTLLELGTGIEKMKHLWKYGPCDGFLLKFRAYLKVEFGDSFRLHDSYGFILYLAEEEFFNVLTLVKFTELICIWCWHHIIEMAEKDDTESQCPACCTPYDKDRVLTVAAANSERIITEVYSEKKQRSQRAKPKISEEVRKHLSGVRILEHNEYFGQYGKVLKASISCPAGTTSKKTFAGEINCLSCASVIITTHVIVDKVFNSYFWIVITYHFDKRSCVLKLYITYAKEEEAVRCIQATHNYVLEGKTLRACFGTTKYCCAWLSNLTCSNPDCLYLHDIGNQEDSFTKHETISAYTWGNHYGDIQNKPTNAEVIGSFKKLKKKPWKVFIQSAPSQVKGSLPNSSLRKSNALPASASWGLHGSNCQIDSSMQCSETLARQNVETSKRSTLPSALMKNPIQPPEKLDEVATTSKEPESNIVVSAWDDDTIVIPKPKEDVDDSFIGCESIKSNTVRHQPTSLTWLPTQFAPKTTDVSHVFSSCLSNPLVETLEHNGHIINLSNREMFPRNSTMLKCHVTQLSNSDPDTVDRDSALINGVVHSLGLGSLSVKLDRSTTKQVNVGQHQTLASSFSSVVLPQSRDFFSDLWHQVGMNQQVGTMSSKGNS</sequence>
<dbReference type="Proteomes" id="UP000734854">
    <property type="component" value="Unassembled WGS sequence"/>
</dbReference>
<keyword evidence="1" id="KW-0472">Membrane</keyword>
<feature type="domain" description="RNase H type-1" evidence="2">
    <location>
        <begin position="549"/>
        <end position="668"/>
    </location>
</feature>
<evidence type="ECO:0000313" key="4">
    <source>
        <dbReference type="Proteomes" id="UP000734854"/>
    </source>
</evidence>
<keyword evidence="1" id="KW-0812">Transmembrane</keyword>
<name>A0A8J5FGV3_ZINOF</name>
<dbReference type="Pfam" id="PF13456">
    <property type="entry name" value="RVT_3"/>
    <property type="match status" value="1"/>
</dbReference>
<dbReference type="Gene3D" id="3.30.420.10">
    <property type="entry name" value="Ribonuclease H-like superfamily/Ribonuclease H"/>
    <property type="match status" value="1"/>
</dbReference>
<dbReference type="GO" id="GO:0004523">
    <property type="term" value="F:RNA-DNA hybrid ribonuclease activity"/>
    <property type="evidence" value="ECO:0007669"/>
    <property type="project" value="InterPro"/>
</dbReference>
<dbReference type="SUPFAM" id="SSF54928">
    <property type="entry name" value="RNA-binding domain, RBD"/>
    <property type="match status" value="1"/>
</dbReference>
<dbReference type="InterPro" id="IPR035979">
    <property type="entry name" value="RBD_domain_sf"/>
</dbReference>
<dbReference type="PANTHER" id="PTHR12603">
    <property type="entry name" value="CCR4-NOT TRANSCRIPTION COMPLEX RELATED"/>
    <property type="match status" value="1"/>
</dbReference>
<reference evidence="3 4" key="1">
    <citation type="submission" date="2020-08" db="EMBL/GenBank/DDBJ databases">
        <title>Plant Genome Project.</title>
        <authorList>
            <person name="Zhang R.-G."/>
        </authorList>
    </citation>
    <scope>NUCLEOTIDE SEQUENCE [LARGE SCALE GENOMIC DNA]</scope>
    <source>
        <tissue evidence="3">Rhizome</tissue>
    </source>
</reference>
<dbReference type="GO" id="GO:0004842">
    <property type="term" value="F:ubiquitin-protein transferase activity"/>
    <property type="evidence" value="ECO:0007669"/>
    <property type="project" value="InterPro"/>
</dbReference>
<dbReference type="GO" id="GO:0030014">
    <property type="term" value="C:CCR4-NOT complex"/>
    <property type="evidence" value="ECO:0007669"/>
    <property type="project" value="InterPro"/>
</dbReference>
<dbReference type="InterPro" id="IPR012337">
    <property type="entry name" value="RNaseH-like_sf"/>
</dbReference>
<evidence type="ECO:0000259" key="2">
    <source>
        <dbReference type="Pfam" id="PF13456"/>
    </source>
</evidence>
<keyword evidence="4" id="KW-1185">Reference proteome</keyword>
<proteinExistence type="predicted"/>
<dbReference type="SUPFAM" id="SSF53098">
    <property type="entry name" value="Ribonuclease H-like"/>
    <property type="match status" value="1"/>
</dbReference>
<evidence type="ECO:0000313" key="3">
    <source>
        <dbReference type="EMBL" id="KAG6489177.1"/>
    </source>
</evidence>
<dbReference type="InterPro" id="IPR036397">
    <property type="entry name" value="RNaseH_sf"/>
</dbReference>
<evidence type="ECO:0000256" key="1">
    <source>
        <dbReference type="SAM" id="Phobius"/>
    </source>
</evidence>
<accession>A0A8J5FGV3</accession>
<dbReference type="InterPro" id="IPR012677">
    <property type="entry name" value="Nucleotide-bd_a/b_plait_sf"/>
</dbReference>
<organism evidence="3 4">
    <name type="scientific">Zingiber officinale</name>
    <name type="common">Ginger</name>
    <name type="synonym">Amomum zingiber</name>
    <dbReference type="NCBI Taxonomy" id="94328"/>
    <lineage>
        <taxon>Eukaryota</taxon>
        <taxon>Viridiplantae</taxon>
        <taxon>Streptophyta</taxon>
        <taxon>Embryophyta</taxon>
        <taxon>Tracheophyta</taxon>
        <taxon>Spermatophyta</taxon>
        <taxon>Magnoliopsida</taxon>
        <taxon>Liliopsida</taxon>
        <taxon>Zingiberales</taxon>
        <taxon>Zingiberaceae</taxon>
        <taxon>Zingiber</taxon>
    </lineage>
</organism>
<dbReference type="InterPro" id="IPR002156">
    <property type="entry name" value="RNaseH_domain"/>
</dbReference>
<keyword evidence="1" id="KW-1133">Transmembrane helix</keyword>
<dbReference type="PANTHER" id="PTHR12603:SF36">
    <property type="entry name" value="RNA BINDING (RRM_RBD_RNP MOTIFS) FAMILY PROTEIN"/>
    <property type="match status" value="1"/>
</dbReference>
<dbReference type="InterPro" id="IPR013083">
    <property type="entry name" value="Znf_RING/FYVE/PHD"/>
</dbReference>
<comment type="caution">
    <text evidence="3">The sequence shown here is derived from an EMBL/GenBank/DDBJ whole genome shotgun (WGS) entry which is preliminary data.</text>
</comment>
<dbReference type="InterPro" id="IPR039780">
    <property type="entry name" value="Mot2"/>
</dbReference>
<protein>
    <recommendedName>
        <fullName evidence="2">RNase H type-1 domain-containing protein</fullName>
    </recommendedName>
</protein>
<gene>
    <name evidence="3" type="ORF">ZIOFF_050437</name>
</gene>
<dbReference type="EMBL" id="JACMSC010000014">
    <property type="protein sequence ID" value="KAG6489177.1"/>
    <property type="molecule type" value="Genomic_DNA"/>
</dbReference>
<feature type="transmembrane region" description="Helical" evidence="1">
    <location>
        <begin position="284"/>
        <end position="304"/>
    </location>
</feature>
<feature type="transmembrane region" description="Helical" evidence="1">
    <location>
        <begin position="311"/>
        <end position="329"/>
    </location>
</feature>
<dbReference type="GO" id="GO:0016567">
    <property type="term" value="P:protein ubiquitination"/>
    <property type="evidence" value="ECO:0007669"/>
    <property type="project" value="TreeGrafter"/>
</dbReference>
<dbReference type="Gene3D" id="3.30.40.10">
    <property type="entry name" value="Zinc/RING finger domain, C3HC4 (zinc finger)"/>
    <property type="match status" value="1"/>
</dbReference>
<dbReference type="CDD" id="cd06222">
    <property type="entry name" value="RNase_H_like"/>
    <property type="match status" value="1"/>
</dbReference>
<dbReference type="Gene3D" id="3.30.70.330">
    <property type="match status" value="1"/>
</dbReference>
<dbReference type="InterPro" id="IPR044730">
    <property type="entry name" value="RNase_H-like_dom_plant"/>
</dbReference>